<dbReference type="EMBL" id="LAZR01009608">
    <property type="protein sequence ID" value="KKM71594.1"/>
    <property type="molecule type" value="Genomic_DNA"/>
</dbReference>
<accession>A0A0F9JP66</accession>
<evidence type="ECO:0000256" key="1">
    <source>
        <dbReference type="SAM" id="MobiDB-lite"/>
    </source>
</evidence>
<feature type="region of interest" description="Disordered" evidence="1">
    <location>
        <begin position="1"/>
        <end position="21"/>
    </location>
</feature>
<proteinExistence type="predicted"/>
<evidence type="ECO:0000313" key="2">
    <source>
        <dbReference type="EMBL" id="KKM71594.1"/>
    </source>
</evidence>
<reference evidence="2" key="1">
    <citation type="journal article" date="2015" name="Nature">
        <title>Complex archaea that bridge the gap between prokaryotes and eukaryotes.</title>
        <authorList>
            <person name="Spang A."/>
            <person name="Saw J.H."/>
            <person name="Jorgensen S.L."/>
            <person name="Zaremba-Niedzwiedzka K."/>
            <person name="Martijn J."/>
            <person name="Lind A.E."/>
            <person name="van Eijk R."/>
            <person name="Schleper C."/>
            <person name="Guy L."/>
            <person name="Ettema T.J."/>
        </authorList>
    </citation>
    <scope>NUCLEOTIDE SEQUENCE</scope>
</reference>
<comment type="caution">
    <text evidence="2">The sequence shown here is derived from an EMBL/GenBank/DDBJ whole genome shotgun (WGS) entry which is preliminary data.</text>
</comment>
<gene>
    <name evidence="2" type="ORF">LCGC14_1429000</name>
</gene>
<protein>
    <submittedName>
        <fullName evidence="2">Uncharacterized protein</fullName>
    </submittedName>
</protein>
<sequence length="215" mass="26147">MNNEIEDKPKKRGHRKKKFGDQESKVITFRIGKKTYKRNKKGIREDVYDVIESYSVNKKVNKREAKKTKETVNNDVEEDKKLLEEPKENKEKIFIIDEEEYEQRDYIKEFTNKAEEEQPEEIFMVDESYTIHNYRDSVDRDKENTILKQMEGDKRKPNNYFDKFKDNNEKIQAQENIRNINKQDSKDSKSLEEIYEEFKDVIDPNNPRFKKFLRR</sequence>
<name>A0A0F9JP66_9ZZZZ</name>
<dbReference type="AlphaFoldDB" id="A0A0F9JP66"/>
<organism evidence="2">
    <name type="scientific">marine sediment metagenome</name>
    <dbReference type="NCBI Taxonomy" id="412755"/>
    <lineage>
        <taxon>unclassified sequences</taxon>
        <taxon>metagenomes</taxon>
        <taxon>ecological metagenomes</taxon>
    </lineage>
</organism>